<organism evidence="1 2">
    <name type="scientific">Humidesulfovibrio mexicanus</name>
    <dbReference type="NCBI Taxonomy" id="147047"/>
    <lineage>
        <taxon>Bacteria</taxon>
        <taxon>Pseudomonadati</taxon>
        <taxon>Thermodesulfobacteriota</taxon>
        <taxon>Desulfovibrionia</taxon>
        <taxon>Desulfovibrionales</taxon>
        <taxon>Desulfovibrionaceae</taxon>
        <taxon>Humidesulfovibrio</taxon>
    </lineage>
</organism>
<dbReference type="EMBL" id="FZOC01000004">
    <property type="protein sequence ID" value="SNS03225.1"/>
    <property type="molecule type" value="Genomic_DNA"/>
</dbReference>
<sequence length="75" mass="8164">MPNASRIDPNGLYRLKSIVRSKSGPPPLIDVAAATWWAGVKSGRFPQPVRNGSMTFWRGSDLLALVEHMSGVVES</sequence>
<dbReference type="OrthoDB" id="9801242at2"/>
<evidence type="ECO:0000313" key="2">
    <source>
        <dbReference type="Proteomes" id="UP000198324"/>
    </source>
</evidence>
<dbReference type="AlphaFoldDB" id="A0A239B5N9"/>
<reference evidence="1 2" key="1">
    <citation type="submission" date="2017-06" db="EMBL/GenBank/DDBJ databases">
        <authorList>
            <person name="Kim H.J."/>
            <person name="Triplett B.A."/>
        </authorList>
    </citation>
    <scope>NUCLEOTIDE SEQUENCE [LARGE SCALE GENOMIC DNA]</scope>
    <source>
        <strain evidence="1 2">DSM 13116</strain>
    </source>
</reference>
<proteinExistence type="predicted"/>
<dbReference type="Proteomes" id="UP000198324">
    <property type="component" value="Unassembled WGS sequence"/>
</dbReference>
<accession>A0A239B5N9</accession>
<gene>
    <name evidence="1" type="ORF">SAMN04488503_2452</name>
</gene>
<name>A0A239B5N9_9BACT</name>
<keyword evidence="2" id="KW-1185">Reference proteome</keyword>
<evidence type="ECO:0000313" key="1">
    <source>
        <dbReference type="EMBL" id="SNS03225.1"/>
    </source>
</evidence>
<protein>
    <submittedName>
        <fullName evidence="1">Transcriptional regulator, AlpA family</fullName>
    </submittedName>
</protein>